<sequence>MENTLLPESPFLRESDLLSYSRAYWVARSLIAWNVDEDDNSIYLYASKKANMFLSDDGVGGYDVKIQLEPDHCALPANVTEKFPHIKDYRAFKVPNSDVQNLLKSQLAVASFYANGKCKNATGLQLPGVLDDMFAYNGPLGAVFSKEAIALYLWAPTAQDVSACFYEDPSGGVPLECIQLKELNGVWSVVGPRSWAGRYYVYELSVYHPSTSRIEKCESNDPYARGLSSDGKRTWLVDLDCEDLKPAGWDELADQKPSLHSFSDISIYELHIRDFSASDHTVDPDSRGGYRAFTSQDSAGVSHLKKLSDAGLTHVHLLPSFHFGGVDDIQSNWKYLDEAAMAKLPPDSDEQQAQVTAVQDEDGYNWGYNPVLWGVPKGSYASNPNGPSRILEYRQMIQALNRIGLRVVLDVVYNHLSENGPFNVNSVLDKVVPGYYLRRNADGGIENSTCMNNTASEHFMVERLILDDLLYWAVAYKVDGFRFDLMGHIMKSTMVKAKSLLQSLTKDKNGVDGTKIYIYGEGWDFGEVARNQRGINASQLNIGGTGIGSFNDRIRDAVLGGSPFGNPLQQGFVTGLSLEPNGYDQGDKSVTDRMLSSSADHIQVGLAGNLRDFVLTCHTGLPMKGSEVLTNDGMPVGYALSPMETVNYVSAHDNETLFDIVSLKTPVELSVDDRCRINHLASSIIALSQGVPFFHAGDEILRSKSLDRDSYNSGDWFNRLDFSYETNNWGVGLPLREKNENNWPLIKPRLANPSFKPEKRHILATLNNFVDLLKIRYSSPLFRLETTNSIQERVRFHNTGPSWVCGAIIMSIEDGHDGKPGITQLDPIYSYIVVAFNACPSEVSIEVPALRSRALELHPVQLKSVDGTPPSLRMAKKIIAKFDDSLGGSDGVVNGIQGWAATSHAKEDYHRGGSKVDPGSTAMTEWFRA</sequence>
<dbReference type="CDD" id="cd02860">
    <property type="entry name" value="E_set_Pullulanase"/>
    <property type="match status" value="1"/>
</dbReference>
<accession>A0A6V7QM11</accession>
<evidence type="ECO:0000313" key="3">
    <source>
        <dbReference type="EMBL" id="CAD1843931.1"/>
    </source>
</evidence>
<dbReference type="InterPro" id="IPR024561">
    <property type="entry name" value="Pullul_strch_C"/>
</dbReference>
<reference evidence="3" key="1">
    <citation type="submission" date="2020-07" db="EMBL/GenBank/DDBJ databases">
        <authorList>
            <person name="Lin J."/>
        </authorList>
    </citation>
    <scope>NUCLEOTIDE SEQUENCE</scope>
</reference>
<dbReference type="Gene3D" id="2.60.40.1130">
    <property type="entry name" value="Rab geranylgeranyltransferase alpha-subunit, insert domain"/>
    <property type="match status" value="1"/>
</dbReference>
<organism evidence="3">
    <name type="scientific">Ananas comosus var. bracteatus</name>
    <name type="common">red pineapple</name>
    <dbReference type="NCBI Taxonomy" id="296719"/>
    <lineage>
        <taxon>Eukaryota</taxon>
        <taxon>Viridiplantae</taxon>
        <taxon>Streptophyta</taxon>
        <taxon>Embryophyta</taxon>
        <taxon>Tracheophyta</taxon>
        <taxon>Spermatophyta</taxon>
        <taxon>Magnoliopsida</taxon>
        <taxon>Liliopsida</taxon>
        <taxon>Poales</taxon>
        <taxon>Bromeliaceae</taxon>
        <taxon>Bromelioideae</taxon>
        <taxon>Ananas</taxon>
    </lineage>
</organism>
<dbReference type="SMART" id="SM00642">
    <property type="entry name" value="Aamy"/>
    <property type="match status" value="1"/>
</dbReference>
<dbReference type="GO" id="GO:0005975">
    <property type="term" value="P:carbohydrate metabolic process"/>
    <property type="evidence" value="ECO:0007669"/>
    <property type="project" value="InterPro"/>
</dbReference>
<dbReference type="SUPFAM" id="SSF51011">
    <property type="entry name" value="Glycosyl hydrolase domain"/>
    <property type="match status" value="1"/>
</dbReference>
<dbReference type="NCBIfam" id="TIGR02103">
    <property type="entry name" value="pullul_strch"/>
    <property type="match status" value="1"/>
</dbReference>
<dbReference type="InterPro" id="IPR040671">
    <property type="entry name" value="Pullulanase_N2"/>
</dbReference>
<gene>
    <name evidence="3" type="ORF">CB5_LOCUS27142</name>
</gene>
<comment type="similarity">
    <text evidence="1">Belongs to the glycosyl hydrolase 13 family.</text>
</comment>
<dbReference type="Pfam" id="PF11852">
    <property type="entry name" value="Pullul_strch_C"/>
    <property type="match status" value="1"/>
</dbReference>
<dbReference type="InterPro" id="IPR011839">
    <property type="entry name" value="Pullul_strch"/>
</dbReference>
<dbReference type="PANTHER" id="PTHR43002">
    <property type="entry name" value="GLYCOGEN DEBRANCHING ENZYME"/>
    <property type="match status" value="1"/>
</dbReference>
<evidence type="ECO:0000259" key="2">
    <source>
        <dbReference type="SMART" id="SM00642"/>
    </source>
</evidence>
<dbReference type="Gene3D" id="3.20.20.80">
    <property type="entry name" value="Glycosidases"/>
    <property type="match status" value="1"/>
</dbReference>
<proteinExistence type="inferred from homology"/>
<dbReference type="InterPro" id="IPR004193">
    <property type="entry name" value="Glyco_hydro_13_N"/>
</dbReference>
<dbReference type="InterPro" id="IPR013783">
    <property type="entry name" value="Ig-like_fold"/>
</dbReference>
<dbReference type="GO" id="GO:0051060">
    <property type="term" value="F:pullulanase activity"/>
    <property type="evidence" value="ECO:0007669"/>
    <property type="project" value="InterPro"/>
</dbReference>
<feature type="domain" description="Glycosyl hydrolase family 13 catalytic" evidence="2">
    <location>
        <begin position="316"/>
        <end position="723"/>
    </location>
</feature>
<dbReference type="AlphaFoldDB" id="A0A6V7QM11"/>
<dbReference type="Gene3D" id="2.60.40.1180">
    <property type="entry name" value="Golgi alpha-mannosidase II"/>
    <property type="match status" value="1"/>
</dbReference>
<dbReference type="Gene3D" id="2.60.40.10">
    <property type="entry name" value="Immunoglobulins"/>
    <property type="match status" value="1"/>
</dbReference>
<protein>
    <recommendedName>
        <fullName evidence="2">Glycosyl hydrolase family 13 catalytic domain-containing protein</fullName>
    </recommendedName>
</protein>
<dbReference type="SUPFAM" id="SSF81296">
    <property type="entry name" value="E set domains"/>
    <property type="match status" value="2"/>
</dbReference>
<dbReference type="InterPro" id="IPR014756">
    <property type="entry name" value="Ig_E-set"/>
</dbReference>
<dbReference type="SUPFAM" id="SSF51445">
    <property type="entry name" value="(Trans)glycosidases"/>
    <property type="match status" value="1"/>
</dbReference>
<dbReference type="EMBL" id="LR862137">
    <property type="protein sequence ID" value="CAD1843931.1"/>
    <property type="molecule type" value="Genomic_DNA"/>
</dbReference>
<dbReference type="Pfam" id="PF02922">
    <property type="entry name" value="CBM_48"/>
    <property type="match status" value="1"/>
</dbReference>
<dbReference type="InterPro" id="IPR017853">
    <property type="entry name" value="GH"/>
</dbReference>
<evidence type="ECO:0000256" key="1">
    <source>
        <dbReference type="ARBA" id="ARBA00008061"/>
    </source>
</evidence>
<dbReference type="CDD" id="cd11341">
    <property type="entry name" value="AmyAc_Pullulanase_LD-like"/>
    <property type="match status" value="1"/>
</dbReference>
<name>A0A6V7QM11_ANACO</name>
<dbReference type="InterPro" id="IPR013780">
    <property type="entry name" value="Glyco_hydro_b"/>
</dbReference>
<dbReference type="InterPro" id="IPR006047">
    <property type="entry name" value="GH13_cat_dom"/>
</dbReference>
<dbReference type="Pfam" id="PF17967">
    <property type="entry name" value="Pullulanase_N2"/>
    <property type="match status" value="1"/>
</dbReference>